<dbReference type="PANTHER" id="PTHR24320:SF252">
    <property type="entry name" value="DEHYDROGENASE_REDUCTASE FAMILY PROTEIN, PUTATIVE (AFU_ORTHOLOGUE AFUA_3G08550)-RELATED"/>
    <property type="match status" value="1"/>
</dbReference>
<protein>
    <submittedName>
        <fullName evidence="4">Uncharacterized protein</fullName>
    </submittedName>
</protein>
<dbReference type="EMBL" id="JAKJXP020000005">
    <property type="protein sequence ID" value="KAK7756865.1"/>
    <property type="molecule type" value="Genomic_DNA"/>
</dbReference>
<evidence type="ECO:0000313" key="4">
    <source>
        <dbReference type="EMBL" id="KAK7756865.1"/>
    </source>
</evidence>
<dbReference type="SUPFAM" id="SSF51735">
    <property type="entry name" value="NAD(P)-binding Rossmann-fold domains"/>
    <property type="match status" value="1"/>
</dbReference>
<gene>
    <name evidence="4" type="ORF">SLS62_001310</name>
</gene>
<dbReference type="Gene3D" id="3.40.50.720">
    <property type="entry name" value="NAD(P)-binding Rossmann-like Domain"/>
    <property type="match status" value="1"/>
</dbReference>
<dbReference type="GO" id="GO:0016491">
    <property type="term" value="F:oxidoreductase activity"/>
    <property type="evidence" value="ECO:0007669"/>
    <property type="project" value="UniProtKB-KW"/>
</dbReference>
<evidence type="ECO:0000313" key="5">
    <source>
        <dbReference type="Proteomes" id="UP001320420"/>
    </source>
</evidence>
<comment type="similarity">
    <text evidence="1">Belongs to the short-chain dehydrogenases/reductases (SDR) family.</text>
</comment>
<keyword evidence="2" id="KW-0521">NADP</keyword>
<evidence type="ECO:0000256" key="3">
    <source>
        <dbReference type="ARBA" id="ARBA00023002"/>
    </source>
</evidence>
<dbReference type="AlphaFoldDB" id="A0AAN9V2G2"/>
<evidence type="ECO:0000256" key="1">
    <source>
        <dbReference type="ARBA" id="ARBA00006484"/>
    </source>
</evidence>
<keyword evidence="3" id="KW-0560">Oxidoreductase</keyword>
<dbReference type="InterPro" id="IPR002347">
    <property type="entry name" value="SDR_fam"/>
</dbReference>
<dbReference type="Pfam" id="PF00106">
    <property type="entry name" value="adh_short"/>
    <property type="match status" value="1"/>
</dbReference>
<keyword evidence="5" id="KW-1185">Reference proteome</keyword>
<sequence length="336" mass="36542">MTGFLSFAYHQLTFRPQPLPPTVRLDGQTAIVTGSSAGLGFEAAAELAAHGLARLVLAVRSEARGEAARARIAAASPACDVRAWLLDQDDLADRARTQLDRLDIACLNAGLKRLRFGLAAAAAPQQTQHEAHVQVNHPGTALLSLLLLSPLRRTARATGSPSRLTITASSVAFYGAPTELLLPRDGGSSGMLQWLDDPASFGRDGSADRYNLSKLLNVLWMRALAARVDGAEDRVVVVINALNPGYCRSEFHRADPGAERLGRWVAWSAEQGAWHITDAATRHPDSHGQYLSEQRIRPVSRFVLSPEGKAAQDKLWNETLELFRKEVEGIDLSEFE</sequence>
<reference evidence="4 5" key="1">
    <citation type="submission" date="2024-02" db="EMBL/GenBank/DDBJ databases">
        <title>De novo assembly and annotation of 12 fungi associated with fruit tree decline syndrome in Ontario, Canada.</title>
        <authorList>
            <person name="Sulman M."/>
            <person name="Ellouze W."/>
            <person name="Ilyukhin E."/>
        </authorList>
    </citation>
    <scope>NUCLEOTIDE SEQUENCE [LARGE SCALE GENOMIC DNA]</scope>
    <source>
        <strain evidence="4 5">M11/M66-122</strain>
    </source>
</reference>
<dbReference type="PANTHER" id="PTHR24320">
    <property type="entry name" value="RETINOL DEHYDROGENASE"/>
    <property type="match status" value="1"/>
</dbReference>
<name>A0AAN9V2G2_9PEZI</name>
<dbReference type="PRINTS" id="PR00081">
    <property type="entry name" value="GDHRDH"/>
</dbReference>
<proteinExistence type="inferred from homology"/>
<dbReference type="InterPro" id="IPR036291">
    <property type="entry name" value="NAD(P)-bd_dom_sf"/>
</dbReference>
<dbReference type="Proteomes" id="UP001320420">
    <property type="component" value="Unassembled WGS sequence"/>
</dbReference>
<comment type="caution">
    <text evidence="4">The sequence shown here is derived from an EMBL/GenBank/DDBJ whole genome shotgun (WGS) entry which is preliminary data.</text>
</comment>
<accession>A0AAN9V2G2</accession>
<evidence type="ECO:0000256" key="2">
    <source>
        <dbReference type="ARBA" id="ARBA00022857"/>
    </source>
</evidence>
<organism evidence="4 5">
    <name type="scientific">Diatrype stigma</name>
    <dbReference type="NCBI Taxonomy" id="117547"/>
    <lineage>
        <taxon>Eukaryota</taxon>
        <taxon>Fungi</taxon>
        <taxon>Dikarya</taxon>
        <taxon>Ascomycota</taxon>
        <taxon>Pezizomycotina</taxon>
        <taxon>Sordariomycetes</taxon>
        <taxon>Xylariomycetidae</taxon>
        <taxon>Xylariales</taxon>
        <taxon>Diatrypaceae</taxon>
        <taxon>Diatrype</taxon>
    </lineage>
</organism>